<proteinExistence type="predicted"/>
<accession>A0AB38U0E2</accession>
<evidence type="ECO:0000313" key="1">
    <source>
        <dbReference type="EMBL" id="UWX73430.1"/>
    </source>
</evidence>
<dbReference type="Proteomes" id="UP001059745">
    <property type="component" value="Chromosome 2"/>
</dbReference>
<gene>
    <name evidence="1" type="ORF">NYZ96_34100</name>
</gene>
<dbReference type="InterPro" id="IPR009057">
    <property type="entry name" value="Homeodomain-like_sf"/>
</dbReference>
<reference evidence="1" key="1">
    <citation type="submission" date="2022-09" db="EMBL/GenBank/DDBJ databases">
        <title>Genomic of Burkholderia gladioli.</title>
        <authorList>
            <person name="Wu H."/>
        </authorList>
    </citation>
    <scope>NUCLEOTIDE SEQUENCE</scope>
    <source>
        <strain evidence="1">ZN-S4</strain>
    </source>
</reference>
<sequence length="113" mass="12480">MTATERITMTIRDLDRFKVIKEVADSGLKPWRAAERLGLTPPQIPRLVGRLRERGPQSLVSQRLAKISNVQEVLLDKIIAQHAEVVSAQQVIDAMSAWEVLLCEAAAGTGPPR</sequence>
<dbReference type="AlphaFoldDB" id="A0AB38U0E2"/>
<name>A0AB38U0E2_BURGA</name>
<dbReference type="EMBL" id="CP104215">
    <property type="protein sequence ID" value="UWX73430.1"/>
    <property type="molecule type" value="Genomic_DNA"/>
</dbReference>
<dbReference type="RefSeq" id="WP_226284641.1">
    <property type="nucleotide sequence ID" value="NZ_CADEVX010000002.1"/>
</dbReference>
<dbReference type="SUPFAM" id="SSF46689">
    <property type="entry name" value="Homeodomain-like"/>
    <property type="match status" value="1"/>
</dbReference>
<protein>
    <submittedName>
        <fullName evidence="1">Helix-turn-helix domain-containing protein</fullName>
    </submittedName>
</protein>
<evidence type="ECO:0000313" key="2">
    <source>
        <dbReference type="Proteomes" id="UP001059745"/>
    </source>
</evidence>
<organism evidence="1 2">
    <name type="scientific">Burkholderia gladioli</name>
    <name type="common">Pseudomonas marginata</name>
    <name type="synonym">Phytomonas marginata</name>
    <dbReference type="NCBI Taxonomy" id="28095"/>
    <lineage>
        <taxon>Bacteria</taxon>
        <taxon>Pseudomonadati</taxon>
        <taxon>Pseudomonadota</taxon>
        <taxon>Betaproteobacteria</taxon>
        <taxon>Burkholderiales</taxon>
        <taxon>Burkholderiaceae</taxon>
        <taxon>Burkholderia</taxon>
    </lineage>
</organism>